<evidence type="ECO:0000256" key="7">
    <source>
        <dbReference type="PROSITE-ProRule" id="PRU10141"/>
    </source>
</evidence>
<keyword evidence="3 11" id="KW-0808">Transferase</keyword>
<dbReference type="PROSITE" id="PS00107">
    <property type="entry name" value="PROTEIN_KINASE_ATP"/>
    <property type="match status" value="1"/>
</dbReference>
<dbReference type="RefSeq" id="WP_310910338.1">
    <property type="nucleotide sequence ID" value="NZ_JAVLVT010000001.1"/>
</dbReference>
<dbReference type="Gene3D" id="3.30.200.20">
    <property type="entry name" value="Phosphorylase Kinase, domain 1"/>
    <property type="match status" value="1"/>
</dbReference>
<dbReference type="GO" id="GO:0004674">
    <property type="term" value="F:protein serine/threonine kinase activity"/>
    <property type="evidence" value="ECO:0007669"/>
    <property type="project" value="UniProtKB-EC"/>
</dbReference>
<evidence type="ECO:0000256" key="5">
    <source>
        <dbReference type="ARBA" id="ARBA00022777"/>
    </source>
</evidence>
<keyword evidence="12" id="KW-1185">Reference proteome</keyword>
<dbReference type="SMART" id="SM00220">
    <property type="entry name" value="S_TKc"/>
    <property type="match status" value="1"/>
</dbReference>
<dbReference type="EMBL" id="JAVLVT010000001">
    <property type="protein sequence ID" value="MDS1268827.1"/>
    <property type="molecule type" value="Genomic_DNA"/>
</dbReference>
<dbReference type="InterPro" id="IPR011009">
    <property type="entry name" value="Kinase-like_dom_sf"/>
</dbReference>
<dbReference type="PANTHER" id="PTHR43289:SF6">
    <property type="entry name" value="SERINE_THREONINE-PROTEIN KINASE NEKL-3"/>
    <property type="match status" value="1"/>
</dbReference>
<evidence type="ECO:0000256" key="8">
    <source>
        <dbReference type="SAM" id="MobiDB-lite"/>
    </source>
</evidence>
<reference evidence="12" key="1">
    <citation type="submission" date="2023-07" db="EMBL/GenBank/DDBJ databases">
        <title>Novel species in the genus Lipingzhangella isolated from Sambhar Salt Lake.</title>
        <authorList>
            <person name="Jiya N."/>
            <person name="Kajale S."/>
            <person name="Sharma A."/>
        </authorList>
    </citation>
    <scope>NUCLEOTIDE SEQUENCE [LARGE SCALE GENOMIC DNA]</scope>
    <source>
        <strain evidence="12">LS1_29</strain>
    </source>
</reference>
<keyword evidence="5 11" id="KW-0418">Kinase</keyword>
<evidence type="ECO:0000256" key="9">
    <source>
        <dbReference type="SAM" id="Phobius"/>
    </source>
</evidence>
<evidence type="ECO:0000256" key="2">
    <source>
        <dbReference type="ARBA" id="ARBA00022527"/>
    </source>
</evidence>
<evidence type="ECO:0000256" key="4">
    <source>
        <dbReference type="ARBA" id="ARBA00022741"/>
    </source>
</evidence>
<dbReference type="Proteomes" id="UP001250214">
    <property type="component" value="Unassembled WGS sequence"/>
</dbReference>
<evidence type="ECO:0000313" key="11">
    <source>
        <dbReference type="EMBL" id="MDS1268827.1"/>
    </source>
</evidence>
<gene>
    <name evidence="11" type="ORF">RIF23_00810</name>
</gene>
<dbReference type="Pfam" id="PF00069">
    <property type="entry name" value="Pkinase"/>
    <property type="match status" value="1"/>
</dbReference>
<dbReference type="CDD" id="cd14014">
    <property type="entry name" value="STKc_PknB_like"/>
    <property type="match status" value="1"/>
</dbReference>
<keyword evidence="9" id="KW-1133">Transmembrane helix</keyword>
<feature type="binding site" evidence="7">
    <location>
        <position position="50"/>
    </location>
    <ligand>
        <name>ATP</name>
        <dbReference type="ChEBI" id="CHEBI:30616"/>
    </ligand>
</feature>
<dbReference type="PROSITE" id="PS00108">
    <property type="entry name" value="PROTEIN_KINASE_ST"/>
    <property type="match status" value="1"/>
</dbReference>
<evidence type="ECO:0000313" key="12">
    <source>
        <dbReference type="Proteomes" id="UP001250214"/>
    </source>
</evidence>
<keyword evidence="9" id="KW-0472">Membrane</keyword>
<dbReference type="EC" id="2.7.11.1" evidence="1"/>
<organism evidence="11 12">
    <name type="scientific">Lipingzhangella rawalii</name>
    <dbReference type="NCBI Taxonomy" id="2055835"/>
    <lineage>
        <taxon>Bacteria</taxon>
        <taxon>Bacillati</taxon>
        <taxon>Actinomycetota</taxon>
        <taxon>Actinomycetes</taxon>
        <taxon>Streptosporangiales</taxon>
        <taxon>Nocardiopsidaceae</taxon>
        <taxon>Lipingzhangella</taxon>
    </lineage>
</organism>
<sequence length="531" mass="57159">MTDDSDTTTDPSSIFPLAGRYHPEILLGQGGMGRVWQGRDSLLERDVAIKELIFPPGMGTTERAELRQRMQREARTAARISHPSIVAIYDVVEADDRPWIIMELVRARSLATILADEGPRPVAEVASYGRQLADALAVAHAAGVVHRDVKPGNVLVTDGGRVVVTDFGIAVHHSDSTLTRTGVLVGSPAYLAPEVARGGSATDASDMWSLGITLYAALYGRSPFHREGGPLATLTAIIAEEPPPPTEAGPLGTVLTGLLTKDPQQRMDGTSASAALREITNGVDRATPMGLVRAASHHLPRITPVVARRPRTWAAAGVTVLAFVALLAVGLISVLGTGDHGTSATPAGNEDPPHTGEPNRTEPGGDDGDDGDDDGDQDESNSPPEGMTLHEDATGFALHVPEEWEVDPEGDMVYFRNPNGGHLLVDQTTNPGDDALADWEDLESQIAGNFTDYDRVRMEYLDHPAMDPYHTAADWEFTHANNEYGPMRAINRGFHTDEYGYALFLNMPQSEWDAGGRELMEEFTESFEPAA</sequence>
<keyword evidence="4 7" id="KW-0547">Nucleotide-binding</keyword>
<keyword evidence="9" id="KW-0812">Transmembrane</keyword>
<feature type="domain" description="Protein kinase" evidence="10">
    <location>
        <begin position="21"/>
        <end position="280"/>
    </location>
</feature>
<feature type="compositionally biased region" description="Acidic residues" evidence="8">
    <location>
        <begin position="364"/>
        <end position="379"/>
    </location>
</feature>
<evidence type="ECO:0000256" key="1">
    <source>
        <dbReference type="ARBA" id="ARBA00012513"/>
    </source>
</evidence>
<evidence type="ECO:0000256" key="3">
    <source>
        <dbReference type="ARBA" id="ARBA00022679"/>
    </source>
</evidence>
<accession>A0ABU2H0K3</accession>
<evidence type="ECO:0000256" key="6">
    <source>
        <dbReference type="ARBA" id="ARBA00022840"/>
    </source>
</evidence>
<evidence type="ECO:0000259" key="10">
    <source>
        <dbReference type="PROSITE" id="PS50011"/>
    </source>
</evidence>
<feature type="region of interest" description="Disordered" evidence="8">
    <location>
        <begin position="341"/>
        <end position="389"/>
    </location>
</feature>
<dbReference type="PROSITE" id="PS50011">
    <property type="entry name" value="PROTEIN_KINASE_DOM"/>
    <property type="match status" value="1"/>
</dbReference>
<dbReference type="InterPro" id="IPR017441">
    <property type="entry name" value="Protein_kinase_ATP_BS"/>
</dbReference>
<dbReference type="Gene3D" id="1.10.510.10">
    <property type="entry name" value="Transferase(Phosphotransferase) domain 1"/>
    <property type="match status" value="1"/>
</dbReference>
<dbReference type="PANTHER" id="PTHR43289">
    <property type="entry name" value="MITOGEN-ACTIVATED PROTEIN KINASE KINASE KINASE 20-RELATED"/>
    <property type="match status" value="1"/>
</dbReference>
<feature type="transmembrane region" description="Helical" evidence="9">
    <location>
        <begin position="313"/>
        <end position="335"/>
    </location>
</feature>
<dbReference type="SUPFAM" id="SSF56112">
    <property type="entry name" value="Protein kinase-like (PK-like)"/>
    <property type="match status" value="1"/>
</dbReference>
<keyword evidence="2" id="KW-0723">Serine/threonine-protein kinase</keyword>
<name>A0ABU2H0K3_9ACTN</name>
<protein>
    <recommendedName>
        <fullName evidence="1">non-specific serine/threonine protein kinase</fullName>
        <ecNumber evidence="1">2.7.11.1</ecNumber>
    </recommendedName>
</protein>
<dbReference type="InterPro" id="IPR008271">
    <property type="entry name" value="Ser/Thr_kinase_AS"/>
</dbReference>
<feature type="compositionally biased region" description="Basic and acidic residues" evidence="8">
    <location>
        <begin position="351"/>
        <end position="360"/>
    </location>
</feature>
<dbReference type="InterPro" id="IPR000719">
    <property type="entry name" value="Prot_kinase_dom"/>
</dbReference>
<keyword evidence="6 7" id="KW-0067">ATP-binding</keyword>
<comment type="caution">
    <text evidence="11">The sequence shown here is derived from an EMBL/GenBank/DDBJ whole genome shotgun (WGS) entry which is preliminary data.</text>
</comment>
<proteinExistence type="predicted"/>